<keyword evidence="3" id="KW-1185">Reference proteome</keyword>
<proteinExistence type="predicted"/>
<dbReference type="Proteomes" id="UP000305202">
    <property type="component" value="Unassembled WGS sequence"/>
</dbReference>
<feature type="signal peptide" evidence="1">
    <location>
        <begin position="1"/>
        <end position="19"/>
    </location>
</feature>
<comment type="caution">
    <text evidence="2">The sequence shown here is derived from an EMBL/GenBank/DDBJ whole genome shotgun (WGS) entry which is preliminary data.</text>
</comment>
<organism evidence="2 3">
    <name type="scientific">Martelella alba</name>
    <dbReference type="NCBI Taxonomy" id="2590451"/>
    <lineage>
        <taxon>Bacteria</taxon>
        <taxon>Pseudomonadati</taxon>
        <taxon>Pseudomonadota</taxon>
        <taxon>Alphaproteobacteria</taxon>
        <taxon>Hyphomicrobiales</taxon>
        <taxon>Aurantimonadaceae</taxon>
        <taxon>Martelella</taxon>
    </lineage>
</organism>
<accession>A0ABY2SFL6</accession>
<dbReference type="Pfam" id="PF11101">
    <property type="entry name" value="DUF2884"/>
    <property type="match status" value="1"/>
</dbReference>
<gene>
    <name evidence="2" type="ORF">FCN80_22805</name>
</gene>
<name>A0ABY2SFL6_9HYPH</name>
<dbReference type="InterPro" id="IPR021307">
    <property type="entry name" value="DUF2884"/>
</dbReference>
<dbReference type="NCBIfam" id="NF007913">
    <property type="entry name" value="PRK10626.1"/>
    <property type="match status" value="1"/>
</dbReference>
<sequence>MLRYWVLGLLMLAAGQAQADYQCQVKPQVDVFITPQQVRVVGAEEDIVISRQGDVSRAGRPLTLDADSRRQAVAYQAALREQLPWIDDGARAHLEKGRAALDRVIVRQLGSDSHVRARLATLDSQLKQQMNRIIEHRSDGLAFHHKAIDQVEQDGRRIIQESLGGVVQDSLNEMGVQQTLNAASGKSPLQAVMANLGGLQQAIQAEWNNQEQDFQQFGRQVCRRVTDLEQQRKDLLKVLPAA</sequence>
<dbReference type="EMBL" id="SZPQ01000052">
    <property type="protein sequence ID" value="TKI03081.1"/>
    <property type="molecule type" value="Genomic_DNA"/>
</dbReference>
<evidence type="ECO:0000256" key="1">
    <source>
        <dbReference type="SAM" id="SignalP"/>
    </source>
</evidence>
<protein>
    <submittedName>
        <fullName evidence="2">DUF2884 family protein</fullName>
    </submittedName>
</protein>
<keyword evidence="1" id="KW-0732">Signal</keyword>
<evidence type="ECO:0000313" key="2">
    <source>
        <dbReference type="EMBL" id="TKI03081.1"/>
    </source>
</evidence>
<dbReference type="RefSeq" id="WP_136992640.1">
    <property type="nucleotide sequence ID" value="NZ_SZPQ01000052.1"/>
</dbReference>
<reference evidence="2 3" key="1">
    <citation type="submission" date="2019-04" db="EMBL/GenBank/DDBJ databases">
        <authorList>
            <person name="Li M."/>
            <person name="Gao C."/>
        </authorList>
    </citation>
    <scope>NUCLEOTIDE SEQUENCE [LARGE SCALE GENOMIC DNA]</scope>
    <source>
        <strain evidence="2 3">BGMRC 2031</strain>
    </source>
</reference>
<feature type="chain" id="PRO_5046918145" evidence="1">
    <location>
        <begin position="20"/>
        <end position="242"/>
    </location>
</feature>
<evidence type="ECO:0000313" key="3">
    <source>
        <dbReference type="Proteomes" id="UP000305202"/>
    </source>
</evidence>